<protein>
    <submittedName>
        <fullName evidence="1">Putative ovule protein</fullName>
    </submittedName>
</protein>
<reference evidence="1" key="1">
    <citation type="submission" date="2015-12" db="EMBL/GenBank/DDBJ databases">
        <title>Gene expression during late stages of embryo sac development: a critical building block for successful pollen-pistil interactions.</title>
        <authorList>
            <person name="Liu Y."/>
            <person name="Joly V."/>
            <person name="Sabar M."/>
            <person name="Matton D.P."/>
        </authorList>
    </citation>
    <scope>NUCLEOTIDE SEQUENCE</scope>
</reference>
<organism evidence="1">
    <name type="scientific">Solanum chacoense</name>
    <name type="common">Chaco potato</name>
    <dbReference type="NCBI Taxonomy" id="4108"/>
    <lineage>
        <taxon>Eukaryota</taxon>
        <taxon>Viridiplantae</taxon>
        <taxon>Streptophyta</taxon>
        <taxon>Embryophyta</taxon>
        <taxon>Tracheophyta</taxon>
        <taxon>Spermatophyta</taxon>
        <taxon>Magnoliopsida</taxon>
        <taxon>eudicotyledons</taxon>
        <taxon>Gunneridae</taxon>
        <taxon>Pentapetalae</taxon>
        <taxon>asterids</taxon>
        <taxon>lamiids</taxon>
        <taxon>Solanales</taxon>
        <taxon>Solanaceae</taxon>
        <taxon>Solanoideae</taxon>
        <taxon>Solaneae</taxon>
        <taxon>Solanum</taxon>
    </lineage>
</organism>
<dbReference type="EMBL" id="GEDG01035061">
    <property type="protein sequence ID" value="JAP09410.1"/>
    <property type="molecule type" value="Transcribed_RNA"/>
</dbReference>
<evidence type="ECO:0000313" key="1">
    <source>
        <dbReference type="EMBL" id="JAP09410.1"/>
    </source>
</evidence>
<dbReference type="AlphaFoldDB" id="A0A0V0GMC0"/>
<accession>A0A0V0GMC0</accession>
<name>A0A0V0GMC0_SOLCH</name>
<sequence length="84" mass="9619">RFYWQLSGLHFTPYGYSKDLYGICKIHEPTAGIVLNILRSKVLSSGISLFIFVLPFSNSYEFNFTRFMSCQSVEICSSDCLSFP</sequence>
<feature type="non-terminal residue" evidence="1">
    <location>
        <position position="1"/>
    </location>
</feature>
<proteinExistence type="predicted"/>